<evidence type="ECO:0000313" key="2">
    <source>
        <dbReference type="Proteomes" id="UP001169242"/>
    </source>
</evidence>
<organism evidence="1 2">
    <name type="scientific">Holtiella tumoricola</name>
    <dbReference type="NCBI Taxonomy" id="3018743"/>
    <lineage>
        <taxon>Bacteria</taxon>
        <taxon>Bacillati</taxon>
        <taxon>Bacillota</taxon>
        <taxon>Clostridia</taxon>
        <taxon>Lachnospirales</taxon>
        <taxon>Cellulosilyticaceae</taxon>
        <taxon>Holtiella</taxon>
    </lineage>
</organism>
<dbReference type="AlphaFoldDB" id="A0AA42J0A5"/>
<reference evidence="1" key="1">
    <citation type="journal article" date="2023" name="Int. J. Syst. Evol. Microbiol.">
        <title>&lt;i&gt;Holtiella tumoricola&lt;/i&gt; gen. nov. sp. nov., isolated from a human clinical sample.</title>
        <authorList>
            <person name="Allen-Vercoe E."/>
            <person name="Daigneault M.C."/>
            <person name="Vancuren S.J."/>
            <person name="Cochrane K."/>
            <person name="O'Neal L.L."/>
            <person name="Sankaranarayanan K."/>
            <person name="Lawson P.A."/>
        </authorList>
    </citation>
    <scope>NUCLEOTIDE SEQUENCE</scope>
    <source>
        <strain evidence="1">CC70A</strain>
    </source>
</reference>
<protein>
    <submittedName>
        <fullName evidence="1">Uncharacterized protein</fullName>
    </submittedName>
</protein>
<gene>
    <name evidence="1" type="ORF">PBV87_06960</name>
</gene>
<name>A0AA42J0A5_9FIRM</name>
<proteinExistence type="predicted"/>
<sequence length="115" mass="12943">MNYYIVFQNKSFEVEPDLEGVLEGDMIFTYIGGTIVSVGTVVKGAYPSKEPSTLDVQYEWLESKLSVKPIFSKIKELLGKEPTPFTKQGRHAVAGSLHRLNQECGQFIIERMLIS</sequence>
<dbReference type="EMBL" id="JAQIFT010000029">
    <property type="protein sequence ID" value="MDA3731225.1"/>
    <property type="molecule type" value="Genomic_DNA"/>
</dbReference>
<dbReference type="RefSeq" id="WP_271011642.1">
    <property type="nucleotide sequence ID" value="NZ_JAQIFT010000029.1"/>
</dbReference>
<accession>A0AA42J0A5</accession>
<dbReference type="Proteomes" id="UP001169242">
    <property type="component" value="Unassembled WGS sequence"/>
</dbReference>
<comment type="caution">
    <text evidence="1">The sequence shown here is derived from an EMBL/GenBank/DDBJ whole genome shotgun (WGS) entry which is preliminary data.</text>
</comment>
<keyword evidence="2" id="KW-1185">Reference proteome</keyword>
<evidence type="ECO:0000313" key="1">
    <source>
        <dbReference type="EMBL" id="MDA3731225.1"/>
    </source>
</evidence>